<organism evidence="1 2">
    <name type="scientific">Brassica cretica</name>
    <name type="common">Mustard</name>
    <dbReference type="NCBI Taxonomy" id="69181"/>
    <lineage>
        <taxon>Eukaryota</taxon>
        <taxon>Viridiplantae</taxon>
        <taxon>Streptophyta</taxon>
        <taxon>Embryophyta</taxon>
        <taxon>Tracheophyta</taxon>
        <taxon>Spermatophyta</taxon>
        <taxon>Magnoliopsida</taxon>
        <taxon>eudicotyledons</taxon>
        <taxon>Gunneridae</taxon>
        <taxon>Pentapetalae</taxon>
        <taxon>rosids</taxon>
        <taxon>malvids</taxon>
        <taxon>Brassicales</taxon>
        <taxon>Brassicaceae</taxon>
        <taxon>Brassiceae</taxon>
        <taxon>Brassica</taxon>
    </lineage>
</organism>
<gene>
    <name evidence="1" type="ORF">F2Q69_00035219</name>
</gene>
<name>A0A8S9SRK0_BRACR</name>
<dbReference type="EMBL" id="QGKX02000004">
    <property type="protein sequence ID" value="KAF3602743.1"/>
    <property type="molecule type" value="Genomic_DNA"/>
</dbReference>
<comment type="caution">
    <text evidence="1">The sequence shown here is derived from an EMBL/GenBank/DDBJ whole genome shotgun (WGS) entry which is preliminary data.</text>
</comment>
<sequence>MSGDELQIVAKIRIKLRVMVDVLQAVKRAVVPVILDVGGMDMPISNELSRRVKLE</sequence>
<reference evidence="1" key="1">
    <citation type="submission" date="2019-12" db="EMBL/GenBank/DDBJ databases">
        <title>Genome sequencing and annotation of Brassica cretica.</title>
        <authorList>
            <person name="Studholme D.J."/>
            <person name="Sarris P."/>
        </authorList>
    </citation>
    <scope>NUCLEOTIDE SEQUENCE</scope>
    <source>
        <strain evidence="1">PFS-109/04</strain>
        <tissue evidence="1">Leaf</tissue>
    </source>
</reference>
<protein>
    <submittedName>
        <fullName evidence="1">Uncharacterized protein</fullName>
    </submittedName>
</protein>
<dbReference type="Proteomes" id="UP000712600">
    <property type="component" value="Unassembled WGS sequence"/>
</dbReference>
<evidence type="ECO:0000313" key="2">
    <source>
        <dbReference type="Proteomes" id="UP000712600"/>
    </source>
</evidence>
<evidence type="ECO:0000313" key="1">
    <source>
        <dbReference type="EMBL" id="KAF3602743.1"/>
    </source>
</evidence>
<accession>A0A8S9SRK0</accession>
<dbReference type="AlphaFoldDB" id="A0A8S9SRK0"/>
<proteinExistence type="predicted"/>